<keyword evidence="2" id="KW-1185">Reference proteome</keyword>
<protein>
    <submittedName>
        <fullName evidence="1">DUF1365 domain-containing protein</fullName>
    </submittedName>
</protein>
<evidence type="ECO:0000313" key="1">
    <source>
        <dbReference type="EMBL" id="MBC3806067.1"/>
    </source>
</evidence>
<dbReference type="RefSeq" id="WP_186920789.1">
    <property type="nucleotide sequence ID" value="NZ_JACOFW010000001.1"/>
</dbReference>
<accession>A0ABR6WZU7</accession>
<dbReference type="Pfam" id="PF07103">
    <property type="entry name" value="DUF1365"/>
    <property type="match status" value="1"/>
</dbReference>
<evidence type="ECO:0000313" key="2">
    <source>
        <dbReference type="Proteomes" id="UP000648257"/>
    </source>
</evidence>
<name>A0ABR6WZU7_9BURK</name>
<dbReference type="EMBL" id="JACOFW010000001">
    <property type="protein sequence ID" value="MBC3806067.1"/>
    <property type="molecule type" value="Genomic_DNA"/>
</dbReference>
<organism evidence="1 2">
    <name type="scientific">Undibacterium seohonense</name>
    <dbReference type="NCBI Taxonomy" id="1344950"/>
    <lineage>
        <taxon>Bacteria</taxon>
        <taxon>Pseudomonadati</taxon>
        <taxon>Pseudomonadota</taxon>
        <taxon>Betaproteobacteria</taxon>
        <taxon>Burkholderiales</taxon>
        <taxon>Oxalobacteraceae</taxon>
        <taxon>Undibacterium</taxon>
    </lineage>
</organism>
<reference evidence="1 2" key="1">
    <citation type="submission" date="2020-08" db="EMBL/GenBank/DDBJ databases">
        <title>Novel species isolated from subtropical streams in China.</title>
        <authorList>
            <person name="Lu H."/>
        </authorList>
    </citation>
    <scope>NUCLEOTIDE SEQUENCE [LARGE SCALE GENOMIC DNA]</scope>
    <source>
        <strain evidence="1 2">KACC 16656</strain>
    </source>
</reference>
<dbReference type="PANTHER" id="PTHR33973:SF4">
    <property type="entry name" value="OS07G0153300 PROTEIN"/>
    <property type="match status" value="1"/>
</dbReference>
<sequence>MASSLIQALVMHQRLRPVKHRFVYPVFMLKLDLDALNDVDATSAALPKGMLFGVNCWRPISIHTKDYGPRDGSDLKLWIQSVLQTHQVPHIDKIELLSFPRVFGYAFNPISIWYCYDKLSQLIAILAEVNNTFGQHHFYLLKAADNAVIDADTQLISTKMMHVSPFCEVKGHYQFKFTETSKKINVNIDYYDEQGLLIQTAIIGKPQQLTTRHLMSALAKQPFLTFGVFFRIHWHALHLWLKKVPFRRQVHFTNQQITTGKTIKQEQTK</sequence>
<dbReference type="Proteomes" id="UP000648257">
    <property type="component" value="Unassembled WGS sequence"/>
</dbReference>
<dbReference type="InterPro" id="IPR010775">
    <property type="entry name" value="DUF1365"/>
</dbReference>
<proteinExistence type="predicted"/>
<comment type="caution">
    <text evidence="1">The sequence shown here is derived from an EMBL/GenBank/DDBJ whole genome shotgun (WGS) entry which is preliminary data.</text>
</comment>
<dbReference type="PANTHER" id="PTHR33973">
    <property type="entry name" value="OS07G0153300 PROTEIN"/>
    <property type="match status" value="1"/>
</dbReference>
<gene>
    <name evidence="1" type="ORF">H8K52_01760</name>
</gene>